<proteinExistence type="predicted"/>
<feature type="region of interest" description="Disordered" evidence="1">
    <location>
        <begin position="390"/>
        <end position="416"/>
    </location>
</feature>
<evidence type="ECO:0000256" key="2">
    <source>
        <dbReference type="SAM" id="SignalP"/>
    </source>
</evidence>
<feature type="chain" id="PRO_5046827884" evidence="2">
    <location>
        <begin position="20"/>
        <end position="601"/>
    </location>
</feature>
<dbReference type="PANTHER" id="PTHR46825">
    <property type="entry name" value="D-ALANYL-D-ALANINE-CARBOXYPEPTIDASE/ENDOPEPTIDASE AMPH"/>
    <property type="match status" value="1"/>
</dbReference>
<comment type="caution">
    <text evidence="5">The sequence shown here is derived from an EMBL/GenBank/DDBJ whole genome shotgun (WGS) entry which is preliminary data.</text>
</comment>
<keyword evidence="2" id="KW-0732">Signal</keyword>
<dbReference type="RefSeq" id="WP_341697966.1">
    <property type="nucleotide sequence ID" value="NZ_JBBYHR010000009.1"/>
</dbReference>
<evidence type="ECO:0000256" key="1">
    <source>
        <dbReference type="SAM" id="MobiDB-lite"/>
    </source>
</evidence>
<dbReference type="Pfam" id="PF11954">
    <property type="entry name" value="DUF3471"/>
    <property type="match status" value="2"/>
</dbReference>
<dbReference type="Pfam" id="PF00144">
    <property type="entry name" value="Beta-lactamase"/>
    <property type="match status" value="1"/>
</dbReference>
<dbReference type="InterPro" id="IPR050491">
    <property type="entry name" value="AmpC-like"/>
</dbReference>
<dbReference type="Gene3D" id="3.40.710.10">
    <property type="entry name" value="DD-peptidase/beta-lactamase superfamily"/>
    <property type="match status" value="1"/>
</dbReference>
<organism evidence="5 6">
    <name type="scientific">Flavobacterium arundinis</name>
    <dbReference type="NCBI Taxonomy" id="3139143"/>
    <lineage>
        <taxon>Bacteria</taxon>
        <taxon>Pseudomonadati</taxon>
        <taxon>Bacteroidota</taxon>
        <taxon>Flavobacteriia</taxon>
        <taxon>Flavobacteriales</taxon>
        <taxon>Flavobacteriaceae</taxon>
        <taxon>Flavobacterium</taxon>
    </lineage>
</organism>
<feature type="signal peptide" evidence="2">
    <location>
        <begin position="1"/>
        <end position="19"/>
    </location>
</feature>
<name>A0ABU9HZS8_9FLAO</name>
<keyword evidence="6" id="KW-1185">Reference proteome</keyword>
<reference evidence="5 6" key="1">
    <citation type="submission" date="2024-04" db="EMBL/GenBank/DDBJ databases">
        <title>Flavobacterium sp. DGU11 16S ribosomal RNA gene Genome sequencing and assembly.</title>
        <authorList>
            <person name="Park S."/>
        </authorList>
    </citation>
    <scope>NUCLEOTIDE SEQUENCE [LARGE SCALE GENOMIC DNA]</scope>
    <source>
        <strain evidence="5 6">DGU11</strain>
    </source>
</reference>
<dbReference type="InterPro" id="IPR001466">
    <property type="entry name" value="Beta-lactam-related"/>
</dbReference>
<feature type="domain" description="Peptidase S12 Pab87-related C-terminal" evidence="4">
    <location>
        <begin position="407"/>
        <end position="507"/>
    </location>
</feature>
<dbReference type="InterPro" id="IPR021860">
    <property type="entry name" value="Peptidase_S12_Pab87-rel_C"/>
</dbReference>
<gene>
    <name evidence="5" type="ORF">AAEO56_15470</name>
</gene>
<evidence type="ECO:0000259" key="4">
    <source>
        <dbReference type="Pfam" id="PF11954"/>
    </source>
</evidence>
<dbReference type="Gene3D" id="2.40.128.600">
    <property type="match status" value="1"/>
</dbReference>
<evidence type="ECO:0000313" key="5">
    <source>
        <dbReference type="EMBL" id="MEL1245672.1"/>
    </source>
</evidence>
<dbReference type="InterPro" id="IPR012338">
    <property type="entry name" value="Beta-lactam/transpept-like"/>
</dbReference>
<dbReference type="SUPFAM" id="SSF56601">
    <property type="entry name" value="beta-lactamase/transpeptidase-like"/>
    <property type="match status" value="1"/>
</dbReference>
<evidence type="ECO:0000259" key="3">
    <source>
        <dbReference type="Pfam" id="PF00144"/>
    </source>
</evidence>
<dbReference type="Proteomes" id="UP001464555">
    <property type="component" value="Unassembled WGS sequence"/>
</dbReference>
<accession>A0ABU9HZS8</accession>
<feature type="domain" description="Peptidase S12 Pab87-related C-terminal" evidence="4">
    <location>
        <begin position="511"/>
        <end position="592"/>
    </location>
</feature>
<dbReference type="PANTHER" id="PTHR46825:SF15">
    <property type="entry name" value="BETA-LACTAMASE-RELATED DOMAIN-CONTAINING PROTEIN"/>
    <property type="match status" value="1"/>
</dbReference>
<keyword evidence="5" id="KW-0378">Hydrolase</keyword>
<feature type="domain" description="Beta-lactamase-related" evidence="3">
    <location>
        <begin position="33"/>
        <end position="357"/>
    </location>
</feature>
<evidence type="ECO:0000313" key="6">
    <source>
        <dbReference type="Proteomes" id="UP001464555"/>
    </source>
</evidence>
<protein>
    <submittedName>
        <fullName evidence="5">Serine hydrolase</fullName>
    </submittedName>
</protein>
<sequence length="601" mass="67641">MKKNYLLSLLLVFAVSAYAQKDKRLKGIEKDLNELLKTANAAGFSVAVVENDKVIYSAGFGYRDYENKIPVDPNTLFAIGSSTKAFTSAVLGSLRNEGKLAFTDSPLKYVPELKFYNNDLNGNVNIEDLMSHRTGIPRHDFSWYFFPTHSRDSIIQRIKYQEPFTGLRQQWYYNNFMFTVQGVIAEKITGKSWEDNIRERFLAPLGMTRTNVTIAEMKAASNAAFGYELKKNNVISKMDYYDIAAMAPAGSINSSANDMANWLITWINKGKFKGKEILPENYVTEAMSSHAVIAGALPSEELPNNYFSNYGYGWMLMSYKGFYRVEHGGNIDGFSASVAFFPSSKIGIVVLTNQNGSRIPSLVRNTIADRMLGVDKTDWNAMLAKELKEGKEAEEKAKKEPAKKEETANHTPSHPLDDYTGLFTNPGYGTFEIVKKNDSLFAVFKQTRFYLKHKHYDIFSPYDAKDKVIDTSEDSDGMFMNFTTNDAGEISGVKLKVESSLDHPIEFKRTPKEVAVEADVLNKYIGDYEISGMTVKVSVKENKLYLFVPGQPEYELTPTSETMYVITTLDGYKAEFIPGDNGKIKELTLHQPNGKFTAVKK</sequence>
<dbReference type="GO" id="GO:0016787">
    <property type="term" value="F:hydrolase activity"/>
    <property type="evidence" value="ECO:0007669"/>
    <property type="project" value="UniProtKB-KW"/>
</dbReference>
<feature type="compositionally biased region" description="Basic and acidic residues" evidence="1">
    <location>
        <begin position="390"/>
        <end position="408"/>
    </location>
</feature>
<dbReference type="EMBL" id="JBBYHR010000009">
    <property type="protein sequence ID" value="MEL1245672.1"/>
    <property type="molecule type" value="Genomic_DNA"/>
</dbReference>